<dbReference type="SUPFAM" id="SSF51998">
    <property type="entry name" value="PFL-like glycyl radical enzymes"/>
    <property type="match status" value="1"/>
</dbReference>
<dbReference type="InterPro" id="IPR007841">
    <property type="entry name" value="UPF0210"/>
</dbReference>
<dbReference type="PANTHER" id="PTHR37560">
    <property type="entry name" value="UPF0210 PROTEIN SPR0218"/>
    <property type="match status" value="1"/>
</dbReference>
<evidence type="ECO:0000313" key="1">
    <source>
        <dbReference type="EMBL" id="EEG23422.1"/>
    </source>
</evidence>
<dbReference type="PANTHER" id="PTHR37560:SF2">
    <property type="entry name" value="DUF711 DOMAIN-CONTAINING PROTEIN"/>
    <property type="match status" value="1"/>
</dbReference>
<dbReference type="Pfam" id="PF05167">
    <property type="entry name" value="DUF711"/>
    <property type="match status" value="1"/>
</dbReference>
<accession>C0DWW9</accession>
<dbReference type="AlphaFoldDB" id="C0DWW9"/>
<name>C0DWW9_EIKCO</name>
<evidence type="ECO:0008006" key="3">
    <source>
        <dbReference type="Google" id="ProtNLM"/>
    </source>
</evidence>
<proteinExistence type="predicted"/>
<organism evidence="1 2">
    <name type="scientific">Eikenella corrodens ATCC 23834</name>
    <dbReference type="NCBI Taxonomy" id="546274"/>
    <lineage>
        <taxon>Bacteria</taxon>
        <taxon>Pseudomonadati</taxon>
        <taxon>Pseudomonadota</taxon>
        <taxon>Betaproteobacteria</taxon>
        <taxon>Neisseriales</taxon>
        <taxon>Neisseriaceae</taxon>
        <taxon>Eikenella</taxon>
    </lineage>
</organism>
<dbReference type="Gene3D" id="3.20.70.20">
    <property type="match status" value="1"/>
</dbReference>
<dbReference type="EMBL" id="ACEA01000040">
    <property type="protein sequence ID" value="EEG23422.1"/>
    <property type="molecule type" value="Genomic_DNA"/>
</dbReference>
<evidence type="ECO:0000313" key="2">
    <source>
        <dbReference type="Proteomes" id="UP000005837"/>
    </source>
</evidence>
<comment type="caution">
    <text evidence="1">The sequence shown here is derived from an EMBL/GenBank/DDBJ whole genome shotgun (WGS) entry which is preliminary data.</text>
</comment>
<dbReference type="HOGENOM" id="CLU_045053_0_0_4"/>
<sequence length="414" mass="45491">MRKNEVDLHNTELCRVRTITAFISLNKNSNLWAGVLEEAKRQCDRLAESFARAGYTVQSVRLVSNPFGEYLDTENAQTAKQGLARIQQILQELNHGKVMRIRFAVGEAVGAHEIALLPELIRDYGDLCNACVNVGMDENGFLDRQTIELCVATIQEIGRITPRGEGNFNFTVNFNCRPLIPYFPAGYHRAEQGNCIVLGLETPDLLAAALRGLNNQPAEHAKYFQVAYSAMREALQYHIDRVQQCVADTPLDAGWAYAGMDTSAAPSKNCTSMVELYRLMRVSYFGTAGTVEVSALLTRVFKSLERVQAVGFSGLMLAVTEDEGLAEATRKQQFDIRSLLTYSSVCGIGLDTVPIAGSTPAEKIADIMCDTGTMAFRLNKPLTVRLFPVPGLEAGEITAFESDDLCNCVVLAIP</sequence>
<reference evidence="1 2" key="1">
    <citation type="submission" date="2009-01" db="EMBL/GenBank/DDBJ databases">
        <authorList>
            <person name="Fulton L."/>
            <person name="Clifton S."/>
            <person name="Chinwalla A.T."/>
            <person name="Mitreva M."/>
            <person name="Sodergren E."/>
            <person name="Weinstock G."/>
            <person name="Clifton S."/>
            <person name="Dooling D.J."/>
            <person name="Fulton B."/>
            <person name="Minx P."/>
            <person name="Pepin K.H."/>
            <person name="Johnson M."/>
            <person name="Bhonagiri V."/>
            <person name="Nash W.E."/>
            <person name="Mardis E.R."/>
            <person name="Wilson R.K."/>
        </authorList>
    </citation>
    <scope>NUCLEOTIDE SEQUENCE [LARGE SCALE GENOMIC DNA]</scope>
    <source>
        <strain evidence="1 2">ATCC 23834</strain>
    </source>
</reference>
<dbReference type="Proteomes" id="UP000005837">
    <property type="component" value="Unassembled WGS sequence"/>
</dbReference>
<protein>
    <recommendedName>
        <fullName evidence="3">DUF711 family protein</fullName>
    </recommendedName>
</protein>
<gene>
    <name evidence="1" type="ORF">EIKCOROL_01872</name>
</gene>
<dbReference type="eggNOG" id="COG2848">
    <property type="taxonomic scope" value="Bacteria"/>
</dbReference>